<dbReference type="Proteomes" id="UP000224915">
    <property type="component" value="Unassembled WGS sequence"/>
</dbReference>
<dbReference type="InterPro" id="IPR001119">
    <property type="entry name" value="SLH_dom"/>
</dbReference>
<sequence>MRLLRTLAATAALALSATLSLAGVTPATAAVTSSQYDAGMIVSDATFYDWDSMTSRQVQDFLDSKVSRCRPEYSAGPHDPIVCLKDYVMTTRDVDASGGCEAIVGGRRSAAEIIVEVGRACGVSPRSLLVLLQRESGLVTHVAPSTWRYDEAMGYGCPDGAPCAAEYEGFFNQVYRAAWQFRRYQAYPSNYSFQAGRTNSISYHPSGTCGRQSVYIQNQATAGLYNYTPYVPNNALKNGSPNGCSSYGNLNFFLLINNWFEGVPTASSPFRDVSTTNQFFNEIDWLYSEQITTGWRVSGGREYRPLEDINRDAMAAFLYRLAGSPSYTPPRTSPFSDVSTSNRYYKEISWLYAEGISTGWGSGSTREFRPLEQIDRDAMAAFLYRMAGEPRYSAPGTSPFADVSTRTMYYKEIAWLASEGISTGWSTSSGQEFRPGDAVARDAMAAFLYRFDRM</sequence>
<dbReference type="Pfam" id="PF00395">
    <property type="entry name" value="SLH"/>
    <property type="match status" value="2"/>
</dbReference>
<feature type="domain" description="SLH" evidence="2">
    <location>
        <begin position="331"/>
        <end position="397"/>
    </location>
</feature>
<keyword evidence="1" id="KW-0732">Signal</keyword>
<protein>
    <submittedName>
        <fullName evidence="3">S-layer family protein</fullName>
    </submittedName>
</protein>
<reference evidence="3 4" key="1">
    <citation type="submission" date="2017-10" db="EMBL/GenBank/DDBJ databases">
        <title>Sequencing the genomes of 1000 actinobacteria strains.</title>
        <authorList>
            <person name="Klenk H.-P."/>
        </authorList>
    </citation>
    <scope>NUCLEOTIDE SEQUENCE [LARGE SCALE GENOMIC DNA]</scope>
    <source>
        <strain evidence="3 4">DSM 21801</strain>
    </source>
</reference>
<keyword evidence="4" id="KW-1185">Reference proteome</keyword>
<organism evidence="3 4">
    <name type="scientific">Serinibacter salmoneus</name>
    <dbReference type="NCBI Taxonomy" id="556530"/>
    <lineage>
        <taxon>Bacteria</taxon>
        <taxon>Bacillati</taxon>
        <taxon>Actinomycetota</taxon>
        <taxon>Actinomycetes</taxon>
        <taxon>Micrococcales</taxon>
        <taxon>Beutenbergiaceae</taxon>
        <taxon>Serinibacter</taxon>
    </lineage>
</organism>
<feature type="domain" description="SLH" evidence="2">
    <location>
        <begin position="266"/>
        <end position="330"/>
    </location>
</feature>
<feature type="signal peptide" evidence="1">
    <location>
        <begin position="1"/>
        <end position="22"/>
    </location>
</feature>
<gene>
    <name evidence="3" type="ORF">ATL40_2506</name>
</gene>
<comment type="caution">
    <text evidence="3">The sequence shown here is derived from an EMBL/GenBank/DDBJ whole genome shotgun (WGS) entry which is preliminary data.</text>
</comment>
<dbReference type="RefSeq" id="WP_245867071.1">
    <property type="nucleotide sequence ID" value="NZ_PDJD01000001.1"/>
</dbReference>
<dbReference type="AlphaFoldDB" id="A0A2A9D3C3"/>
<dbReference type="EMBL" id="PDJD01000001">
    <property type="protein sequence ID" value="PFG20891.1"/>
    <property type="molecule type" value="Genomic_DNA"/>
</dbReference>
<evidence type="ECO:0000256" key="1">
    <source>
        <dbReference type="SAM" id="SignalP"/>
    </source>
</evidence>
<feature type="domain" description="SLH" evidence="2">
    <location>
        <begin position="400"/>
        <end position="454"/>
    </location>
</feature>
<feature type="chain" id="PRO_5038353839" evidence="1">
    <location>
        <begin position="23"/>
        <end position="454"/>
    </location>
</feature>
<name>A0A2A9D3C3_9MICO</name>
<accession>A0A2A9D3C3</accession>
<proteinExistence type="predicted"/>
<evidence type="ECO:0000313" key="3">
    <source>
        <dbReference type="EMBL" id="PFG20891.1"/>
    </source>
</evidence>
<evidence type="ECO:0000313" key="4">
    <source>
        <dbReference type="Proteomes" id="UP000224915"/>
    </source>
</evidence>
<dbReference type="PROSITE" id="PS51272">
    <property type="entry name" value="SLH"/>
    <property type="match status" value="3"/>
</dbReference>
<evidence type="ECO:0000259" key="2">
    <source>
        <dbReference type="PROSITE" id="PS51272"/>
    </source>
</evidence>